<dbReference type="PIRSF" id="PIRSF001220">
    <property type="entry name" value="L-ASNase_gatD"/>
    <property type="match status" value="1"/>
</dbReference>
<gene>
    <name evidence="2" type="ORF">MNB_SV-8-1396</name>
</gene>
<dbReference type="PROSITE" id="PS51732">
    <property type="entry name" value="ASN_GLN_ASE_3"/>
    <property type="match status" value="1"/>
</dbReference>
<accession>A0A1W1BHC6</accession>
<sequence length="166" mass="18464">MTSPKKILIISTGGTFNKIYDPVKGELLIDRDSNALQNIASKWHSEFKIINIIGKDSLHMTNQDRLELLATIDQSEYSDIIIIHGTDTMDITAEYLAEADLEKCIILTGAMVPYAIDPVEATANLASAFGYIHTLKNTGIYIAMNGVFGTYDKVKKDRENGRFIFS</sequence>
<name>A0A1W1BHC6_9ZZZZ</name>
<organism evidence="2">
    <name type="scientific">hydrothermal vent metagenome</name>
    <dbReference type="NCBI Taxonomy" id="652676"/>
    <lineage>
        <taxon>unclassified sequences</taxon>
        <taxon>metagenomes</taxon>
        <taxon>ecological metagenomes</taxon>
    </lineage>
</organism>
<dbReference type="InterPro" id="IPR036152">
    <property type="entry name" value="Asp/glu_Ase-like_sf"/>
</dbReference>
<reference evidence="2" key="1">
    <citation type="submission" date="2016-10" db="EMBL/GenBank/DDBJ databases">
        <authorList>
            <person name="de Groot N.N."/>
        </authorList>
    </citation>
    <scope>NUCLEOTIDE SEQUENCE</scope>
</reference>
<dbReference type="PANTHER" id="PTHR11707">
    <property type="entry name" value="L-ASPARAGINASE"/>
    <property type="match status" value="1"/>
</dbReference>
<dbReference type="AlphaFoldDB" id="A0A1W1BHC6"/>
<dbReference type="PANTHER" id="PTHR11707:SF28">
    <property type="entry name" value="60 KDA LYSOPHOSPHOLIPASE"/>
    <property type="match status" value="1"/>
</dbReference>
<feature type="domain" description="L-asparaginase N-terminal" evidence="1">
    <location>
        <begin position="6"/>
        <end position="156"/>
    </location>
</feature>
<dbReference type="Pfam" id="PF00710">
    <property type="entry name" value="Asparaginase"/>
    <property type="match status" value="1"/>
</dbReference>
<dbReference type="Gene3D" id="3.40.50.1170">
    <property type="entry name" value="L-asparaginase, N-terminal domain"/>
    <property type="match status" value="1"/>
</dbReference>
<dbReference type="EMBL" id="FPHD01000020">
    <property type="protein sequence ID" value="SFV52917.1"/>
    <property type="molecule type" value="Genomic_DNA"/>
</dbReference>
<dbReference type="InterPro" id="IPR006034">
    <property type="entry name" value="Asparaginase/glutaminase-like"/>
</dbReference>
<dbReference type="PRINTS" id="PR00139">
    <property type="entry name" value="ASNGLNASE"/>
</dbReference>
<dbReference type="InterPro" id="IPR027474">
    <property type="entry name" value="L-asparaginase_N"/>
</dbReference>
<protein>
    <submittedName>
        <fullName evidence="2">Asparaginase</fullName>
    </submittedName>
</protein>
<evidence type="ECO:0000313" key="2">
    <source>
        <dbReference type="EMBL" id="SFV52917.1"/>
    </source>
</evidence>
<dbReference type="SUPFAM" id="SSF53774">
    <property type="entry name" value="Glutaminase/Asparaginase"/>
    <property type="match status" value="1"/>
</dbReference>
<dbReference type="InterPro" id="IPR037152">
    <property type="entry name" value="L-asparaginase_N_sf"/>
</dbReference>
<evidence type="ECO:0000259" key="1">
    <source>
        <dbReference type="Pfam" id="PF00710"/>
    </source>
</evidence>
<dbReference type="PIRSF" id="PIRSF500176">
    <property type="entry name" value="L_ASNase"/>
    <property type="match status" value="1"/>
</dbReference>
<proteinExistence type="predicted"/>